<dbReference type="CDD" id="cd00090">
    <property type="entry name" value="HTH_ARSR"/>
    <property type="match status" value="1"/>
</dbReference>
<organism evidence="2 3">
    <name type="scientific">Candidatus Sysuiplasma superficiale</name>
    <dbReference type="NCBI Taxonomy" id="2823368"/>
    <lineage>
        <taxon>Archaea</taxon>
        <taxon>Methanobacteriati</taxon>
        <taxon>Thermoplasmatota</taxon>
        <taxon>Thermoplasmata</taxon>
        <taxon>Candidatus Sysuiplasmatales</taxon>
        <taxon>Candidatus Sysuiplasmataceae</taxon>
        <taxon>Candidatus Sysuiplasma</taxon>
    </lineage>
</organism>
<sequence>MMVYYLTTMEKELSLLGESKTKLITLLGEGEKSGQELARLMGINTTAIREHTDTLERLGLVSSRFVHLGVGRPKKMYRLTPAGIELLPKHYDELLNLLLRKIHDKGGNILLSQLISDVVREFKSECDECQSETLEKRIENAVNFLNKLGFMATVERDGGKTFVVRHNCIFNKTAKLYSGILCSECDTSFVKEPIGSSNIELISCIGKGDTSCRNLIKS</sequence>
<dbReference type="SUPFAM" id="SSF46785">
    <property type="entry name" value="Winged helix' DNA-binding domain"/>
    <property type="match status" value="1"/>
</dbReference>
<proteinExistence type="predicted"/>
<reference evidence="2" key="1">
    <citation type="submission" date="2021-05" db="EMBL/GenBank/DDBJ databases">
        <title>Genomic insights into ecological role and evolution of a novel Thermoplasmata order Candidatus Sysuiplasmatales.</title>
        <authorList>
            <person name="Yuan Y."/>
        </authorList>
    </citation>
    <scope>NUCLEOTIDE SEQUENCE</scope>
    <source>
        <strain evidence="2">TUT19-bin139</strain>
        <strain evidence="1">YP2-bin.285</strain>
    </source>
</reference>
<accession>A0A8J7YMB2</accession>
<dbReference type="InterPro" id="IPR036390">
    <property type="entry name" value="WH_DNA-bd_sf"/>
</dbReference>
<protein>
    <submittedName>
        <fullName evidence="2">Helix-turn-helix transcriptional regulator</fullName>
    </submittedName>
</protein>
<dbReference type="PANTHER" id="PTHR38600">
    <property type="entry name" value="TRANSCRIPTIONAL REGULATORY PROTEIN"/>
    <property type="match status" value="1"/>
</dbReference>
<gene>
    <name evidence="1" type="ORF">J9259_04810</name>
    <name evidence="2" type="ORF">KIY12_01295</name>
</gene>
<dbReference type="InterPro" id="IPR036388">
    <property type="entry name" value="WH-like_DNA-bd_sf"/>
</dbReference>
<dbReference type="Gene3D" id="1.10.10.10">
    <property type="entry name" value="Winged helix-like DNA-binding domain superfamily/Winged helix DNA-binding domain"/>
    <property type="match status" value="1"/>
</dbReference>
<evidence type="ECO:0000313" key="2">
    <source>
        <dbReference type="EMBL" id="MBX8643355.1"/>
    </source>
</evidence>
<dbReference type="EMBL" id="JAHEAC010000005">
    <property type="protein sequence ID" value="MBX8643355.1"/>
    <property type="molecule type" value="Genomic_DNA"/>
</dbReference>
<dbReference type="Proteomes" id="UP000750197">
    <property type="component" value="Unassembled WGS sequence"/>
</dbReference>
<name>A0A8J7YMB2_9ARCH</name>
<dbReference type="PANTHER" id="PTHR38600:SF2">
    <property type="entry name" value="SLL0088 PROTEIN"/>
    <property type="match status" value="1"/>
</dbReference>
<dbReference type="Proteomes" id="UP000716004">
    <property type="component" value="Unassembled WGS sequence"/>
</dbReference>
<dbReference type="InterPro" id="IPR011991">
    <property type="entry name" value="ArsR-like_HTH"/>
</dbReference>
<comment type="caution">
    <text evidence="2">The sequence shown here is derived from an EMBL/GenBank/DDBJ whole genome shotgun (WGS) entry which is preliminary data.</text>
</comment>
<dbReference type="AlphaFoldDB" id="A0A8J7YMB2"/>
<evidence type="ECO:0000313" key="1">
    <source>
        <dbReference type="EMBL" id="MBX8631825.1"/>
    </source>
</evidence>
<evidence type="ECO:0000313" key="3">
    <source>
        <dbReference type="Proteomes" id="UP000750197"/>
    </source>
</evidence>
<dbReference type="EMBL" id="JAGVSJ010000009">
    <property type="protein sequence ID" value="MBX8631825.1"/>
    <property type="molecule type" value="Genomic_DNA"/>
</dbReference>